<accession>A0AAD9R9E8</accession>
<sequence>MDPMEKVEDNFVPLAASVVVKKRALSFSKSTMVKGRAVFFSEEDARVPTTPNRKKVKVIAQVKRRYGAQGDFSLCNVEHTARNLPVRTHTGLLWSTAVF</sequence>
<reference evidence="1" key="1">
    <citation type="submission" date="2021-08" db="EMBL/GenBank/DDBJ databases">
        <authorList>
            <person name="Misof B."/>
            <person name="Oliver O."/>
            <person name="Podsiadlowski L."/>
            <person name="Donath A."/>
            <person name="Peters R."/>
            <person name="Mayer C."/>
            <person name="Rust J."/>
            <person name="Gunkel S."/>
            <person name="Lesny P."/>
            <person name="Martin S."/>
            <person name="Oeyen J.P."/>
            <person name="Petersen M."/>
            <person name="Panagiotis P."/>
            <person name="Wilbrandt J."/>
            <person name="Tanja T."/>
        </authorList>
    </citation>
    <scope>NUCLEOTIDE SEQUENCE</scope>
    <source>
        <strain evidence="1">GBR_01_08_01A</strain>
        <tissue evidence="1">Thorax + abdomen</tissue>
    </source>
</reference>
<protein>
    <submittedName>
        <fullName evidence="1">Uncharacterized protein</fullName>
    </submittedName>
</protein>
<gene>
    <name evidence="1" type="ORF">KPH14_002602</name>
</gene>
<reference evidence="1" key="2">
    <citation type="journal article" date="2023" name="Commun. Biol.">
        <title>Intrasexual cuticular hydrocarbon dimorphism in a wasp sheds light on hydrocarbon biosynthesis genes in Hymenoptera.</title>
        <authorList>
            <person name="Moris V.C."/>
            <person name="Podsiadlowski L."/>
            <person name="Martin S."/>
            <person name="Oeyen J.P."/>
            <person name="Donath A."/>
            <person name="Petersen M."/>
            <person name="Wilbrandt J."/>
            <person name="Misof B."/>
            <person name="Liedtke D."/>
            <person name="Thamm M."/>
            <person name="Scheiner R."/>
            <person name="Schmitt T."/>
            <person name="Niehuis O."/>
        </authorList>
    </citation>
    <scope>NUCLEOTIDE SEQUENCE</scope>
    <source>
        <strain evidence="1">GBR_01_08_01A</strain>
    </source>
</reference>
<dbReference type="AlphaFoldDB" id="A0AAD9R9E8"/>
<dbReference type="EMBL" id="JAIFRP010004522">
    <property type="protein sequence ID" value="KAK2574911.1"/>
    <property type="molecule type" value="Genomic_DNA"/>
</dbReference>
<keyword evidence="2" id="KW-1185">Reference proteome</keyword>
<proteinExistence type="predicted"/>
<organism evidence="1 2">
    <name type="scientific">Odynerus spinipes</name>
    <dbReference type="NCBI Taxonomy" id="1348599"/>
    <lineage>
        <taxon>Eukaryota</taxon>
        <taxon>Metazoa</taxon>
        <taxon>Ecdysozoa</taxon>
        <taxon>Arthropoda</taxon>
        <taxon>Hexapoda</taxon>
        <taxon>Insecta</taxon>
        <taxon>Pterygota</taxon>
        <taxon>Neoptera</taxon>
        <taxon>Endopterygota</taxon>
        <taxon>Hymenoptera</taxon>
        <taxon>Apocrita</taxon>
        <taxon>Aculeata</taxon>
        <taxon>Vespoidea</taxon>
        <taxon>Vespidae</taxon>
        <taxon>Eumeninae</taxon>
        <taxon>Odynerus</taxon>
    </lineage>
</organism>
<dbReference type="Proteomes" id="UP001258017">
    <property type="component" value="Unassembled WGS sequence"/>
</dbReference>
<comment type="caution">
    <text evidence="1">The sequence shown here is derived from an EMBL/GenBank/DDBJ whole genome shotgun (WGS) entry which is preliminary data.</text>
</comment>
<evidence type="ECO:0000313" key="1">
    <source>
        <dbReference type="EMBL" id="KAK2574911.1"/>
    </source>
</evidence>
<name>A0AAD9R9E8_9HYME</name>
<evidence type="ECO:0000313" key="2">
    <source>
        <dbReference type="Proteomes" id="UP001258017"/>
    </source>
</evidence>